<dbReference type="CDD" id="cd06472">
    <property type="entry name" value="ACD_ScHsp26_like"/>
    <property type="match status" value="1"/>
</dbReference>
<dbReference type="SUPFAM" id="SSF49764">
    <property type="entry name" value="HSP20-like chaperones"/>
    <property type="match status" value="1"/>
</dbReference>
<protein>
    <recommendedName>
        <fullName evidence="4">SHSP domain-containing protein</fullName>
    </recommendedName>
</protein>
<reference evidence="5" key="1">
    <citation type="submission" date="2024-02" db="EMBL/GenBank/DDBJ databases">
        <authorList>
            <consortium name="ELIXIR-Norway"/>
            <consortium name="Elixir Norway"/>
        </authorList>
    </citation>
    <scope>NUCLEOTIDE SEQUENCE</scope>
</reference>
<keyword evidence="1" id="KW-0346">Stress response</keyword>
<dbReference type="InterPro" id="IPR002068">
    <property type="entry name" value="A-crystallin/Hsp20_dom"/>
</dbReference>
<evidence type="ECO:0000313" key="6">
    <source>
        <dbReference type="Proteomes" id="UP001497512"/>
    </source>
</evidence>
<evidence type="ECO:0000256" key="1">
    <source>
        <dbReference type="ARBA" id="ARBA00023016"/>
    </source>
</evidence>
<dbReference type="Proteomes" id="UP001497512">
    <property type="component" value="Chromosome 9"/>
</dbReference>
<proteinExistence type="inferred from homology"/>
<evidence type="ECO:0000256" key="3">
    <source>
        <dbReference type="RuleBase" id="RU003616"/>
    </source>
</evidence>
<gene>
    <name evidence="5" type="ORF">CSSPTR1EN2_LOCUS23664</name>
</gene>
<dbReference type="PANTHER" id="PTHR11527">
    <property type="entry name" value="HEAT-SHOCK PROTEIN 20 FAMILY MEMBER"/>
    <property type="match status" value="1"/>
</dbReference>
<comment type="similarity">
    <text evidence="2 3">Belongs to the small heat shock protein (HSP20) family.</text>
</comment>
<dbReference type="InterPro" id="IPR008978">
    <property type="entry name" value="HSP20-like_chaperone"/>
</dbReference>
<keyword evidence="6" id="KW-1185">Reference proteome</keyword>
<name>A0ABP0V4A7_9BRYO</name>
<evidence type="ECO:0000259" key="4">
    <source>
        <dbReference type="PROSITE" id="PS01031"/>
    </source>
</evidence>
<accession>A0ABP0V4A7</accession>
<dbReference type="Gene3D" id="2.60.40.790">
    <property type="match status" value="1"/>
</dbReference>
<evidence type="ECO:0000256" key="2">
    <source>
        <dbReference type="PROSITE-ProRule" id="PRU00285"/>
    </source>
</evidence>
<organism evidence="5 6">
    <name type="scientific">Sphagnum troendelagicum</name>
    <dbReference type="NCBI Taxonomy" id="128251"/>
    <lineage>
        <taxon>Eukaryota</taxon>
        <taxon>Viridiplantae</taxon>
        <taxon>Streptophyta</taxon>
        <taxon>Embryophyta</taxon>
        <taxon>Bryophyta</taxon>
        <taxon>Sphagnophytina</taxon>
        <taxon>Sphagnopsida</taxon>
        <taxon>Sphagnales</taxon>
        <taxon>Sphagnaceae</taxon>
        <taxon>Sphagnum</taxon>
    </lineage>
</organism>
<dbReference type="InterPro" id="IPR031107">
    <property type="entry name" value="Small_HSP"/>
</dbReference>
<dbReference type="PROSITE" id="PS01031">
    <property type="entry name" value="SHSP"/>
    <property type="match status" value="1"/>
</dbReference>
<feature type="domain" description="SHSP" evidence="4">
    <location>
        <begin position="42"/>
        <end position="156"/>
    </location>
</feature>
<evidence type="ECO:0000313" key="5">
    <source>
        <dbReference type="EMBL" id="CAK9237360.1"/>
    </source>
</evidence>
<sequence>MAVTPFFGGRGRNNFLDLFELGVFDPVDHWPNTFLGKNAGKDVEAVANTRVDWVETPETHVLTADLPGLEKDDVKVTLVGDRTLEISGERTREEEKNTDTWHRIERSHGKFLRRFRLPENANVEAINAKVQNGVLTVTIPKIPKKPEHEAKVVKVE</sequence>
<dbReference type="EMBL" id="OZ019901">
    <property type="protein sequence ID" value="CAK9237360.1"/>
    <property type="molecule type" value="Genomic_DNA"/>
</dbReference>
<dbReference type="Pfam" id="PF00011">
    <property type="entry name" value="HSP20"/>
    <property type="match status" value="1"/>
</dbReference>